<dbReference type="InterPro" id="IPR000246">
    <property type="entry name" value="Peptidase_T2"/>
</dbReference>
<proteinExistence type="predicted"/>
<dbReference type="FunFam" id="3.60.20.30:FF:000005">
    <property type="entry name" value="N(4)-(Beta-N-acetylglucosaminyl)-L-asparaginase"/>
    <property type="match status" value="1"/>
</dbReference>
<evidence type="ECO:0000256" key="1">
    <source>
        <dbReference type="PIRSR" id="PIRSR600246-1"/>
    </source>
</evidence>
<comment type="caution">
    <text evidence="3">The sequence shown here is derived from an EMBL/GenBank/DDBJ whole genome shotgun (WGS) entry which is preliminary data.</text>
</comment>
<dbReference type="CDD" id="cd04513">
    <property type="entry name" value="Glycosylasparaginase"/>
    <property type="match status" value="1"/>
</dbReference>
<sequence length="348" mass="37197">MTPTRRSFLRFTALALPFAQVNKLFAKNTVSKPVVISTWDSGQIANGAAWPVLEKGGKALDAVEQAAIAIENDINCCVGLGGNPDRDGRVTLDACIMDEKANCGSVAFLERIKHPVSVARKLMETTPHVFLAGAGAQQFAVENGFALESGELSEDAKKSYEGWLKKAEYKPVINIELQQNKAKGKADKGHGPFAPARLEDGSFNHDTMGTLALDANGDVSGMCTTSGMGFKMRGRVGDSPIIGAGLFVDNEVGAATSSGQGEEVIRVCGTHLVVEFMRSGLSPQEACKKAIERIVKPNPERAKTFQVGFIAINKQGEVGAFSIQKGFNYTVTEKDGKGIVYNAKSYFA</sequence>
<dbReference type="Gene3D" id="3.60.20.30">
    <property type="entry name" value="(Glycosyl)asparaginase"/>
    <property type="match status" value="1"/>
</dbReference>
<dbReference type="PANTHER" id="PTHR10188">
    <property type="entry name" value="L-ASPARAGINASE"/>
    <property type="match status" value="1"/>
</dbReference>
<dbReference type="OrthoDB" id="9780217at2"/>
<dbReference type="SUPFAM" id="SSF56235">
    <property type="entry name" value="N-terminal nucleophile aminohydrolases (Ntn hydrolases)"/>
    <property type="match status" value="1"/>
</dbReference>
<name>A0A4R4K2S4_9BACT</name>
<feature type="site" description="Cleavage; by autolysis" evidence="2">
    <location>
        <begin position="206"/>
        <end position="207"/>
    </location>
</feature>
<dbReference type="Pfam" id="PF01112">
    <property type="entry name" value="Asparaginase_2"/>
    <property type="match status" value="1"/>
</dbReference>
<dbReference type="RefSeq" id="WP_132121290.1">
    <property type="nucleotide sequence ID" value="NZ_SMJU01000016.1"/>
</dbReference>
<accession>A0A4R4K2S4</accession>
<dbReference type="Proteomes" id="UP000295706">
    <property type="component" value="Unassembled WGS sequence"/>
</dbReference>
<dbReference type="GO" id="GO:0005737">
    <property type="term" value="C:cytoplasm"/>
    <property type="evidence" value="ECO:0007669"/>
    <property type="project" value="TreeGrafter"/>
</dbReference>
<feature type="active site" description="Nucleophile" evidence="1">
    <location>
        <position position="207"/>
    </location>
</feature>
<evidence type="ECO:0000313" key="4">
    <source>
        <dbReference type="Proteomes" id="UP000295706"/>
    </source>
</evidence>
<evidence type="ECO:0000313" key="3">
    <source>
        <dbReference type="EMBL" id="TDB60852.1"/>
    </source>
</evidence>
<dbReference type="EMBL" id="SMJU01000016">
    <property type="protein sequence ID" value="TDB60852.1"/>
    <property type="molecule type" value="Genomic_DNA"/>
</dbReference>
<evidence type="ECO:0000256" key="2">
    <source>
        <dbReference type="PIRSR" id="PIRSR600246-3"/>
    </source>
</evidence>
<keyword evidence="4" id="KW-1185">Reference proteome</keyword>
<dbReference type="InterPro" id="IPR029055">
    <property type="entry name" value="Ntn_hydrolases_N"/>
</dbReference>
<organism evidence="3 4">
    <name type="scientific">Arundinibacter roseus</name>
    <dbReference type="NCBI Taxonomy" id="2070510"/>
    <lineage>
        <taxon>Bacteria</taxon>
        <taxon>Pseudomonadati</taxon>
        <taxon>Bacteroidota</taxon>
        <taxon>Cytophagia</taxon>
        <taxon>Cytophagales</taxon>
        <taxon>Spirosomataceae</taxon>
        <taxon>Arundinibacter</taxon>
    </lineage>
</organism>
<dbReference type="PANTHER" id="PTHR10188:SF6">
    <property type="entry name" value="N(4)-(BETA-N-ACETYLGLUCOSAMINYL)-L-ASPARAGINASE"/>
    <property type="match status" value="1"/>
</dbReference>
<reference evidence="3 4" key="1">
    <citation type="submission" date="2019-02" db="EMBL/GenBank/DDBJ databases">
        <title>Arundinibacter roseus gen. nov., sp. nov., a new member of the family Cytophagaceae.</title>
        <authorList>
            <person name="Szuroczki S."/>
            <person name="Khayer B."/>
            <person name="Sproer C."/>
            <person name="Toumi M."/>
            <person name="Szabo A."/>
            <person name="Felfoldi T."/>
            <person name="Schumann P."/>
            <person name="Toth E."/>
        </authorList>
    </citation>
    <scope>NUCLEOTIDE SEQUENCE [LARGE SCALE GENOMIC DNA]</scope>
    <source>
        <strain evidence="3 4">DMA-k-7a</strain>
    </source>
</reference>
<gene>
    <name evidence="3" type="ORF">EZE20_20630</name>
</gene>
<dbReference type="GO" id="GO:0016811">
    <property type="term" value="F:hydrolase activity, acting on carbon-nitrogen (but not peptide) bonds, in linear amides"/>
    <property type="evidence" value="ECO:0007669"/>
    <property type="project" value="UniProtKB-ARBA"/>
</dbReference>
<dbReference type="AlphaFoldDB" id="A0A4R4K2S4"/>
<protein>
    <submittedName>
        <fullName evidence="3">Glycosylasparaginase</fullName>
    </submittedName>
</protein>